<keyword evidence="5" id="KW-1185">Reference proteome</keyword>
<dbReference type="SUPFAM" id="SSF53254">
    <property type="entry name" value="Phosphoglycerate mutase-like"/>
    <property type="match status" value="1"/>
</dbReference>
<dbReference type="Pfam" id="PF00328">
    <property type="entry name" value="His_Phos_2"/>
    <property type="match status" value="1"/>
</dbReference>
<comment type="caution">
    <text evidence="4">The sequence shown here is derived from an EMBL/GenBank/DDBJ whole genome shotgun (WGS) entry which is preliminary data.</text>
</comment>
<accession>A0A9W8ECY0</accession>
<dbReference type="AlphaFoldDB" id="A0A9W8ECY0"/>
<dbReference type="CDD" id="cd07061">
    <property type="entry name" value="HP_HAP_like"/>
    <property type="match status" value="1"/>
</dbReference>
<dbReference type="InterPro" id="IPR029033">
    <property type="entry name" value="His_PPase_superfam"/>
</dbReference>
<evidence type="ECO:0008006" key="6">
    <source>
        <dbReference type="Google" id="ProtNLM"/>
    </source>
</evidence>
<dbReference type="EMBL" id="JANBQB010000263">
    <property type="protein sequence ID" value="KAJ1978667.1"/>
    <property type="molecule type" value="Genomic_DNA"/>
</dbReference>
<dbReference type="OrthoDB" id="10257284at2759"/>
<sequence>MPLTTVPDPPPFSKAGAVPKHDPAYIQAHYPSYLQLQLVQVFHRHGERTPESIRFTSVVPKVWNACQHGNLYHRQFIEAMHRYAHAHPATAEEADPHRPPQPNSFVPFRPSPEQGMASGSAQLHDTKHPYLGRMFMDYAKGKVPSTQDISGEKLTAASCAYGQLTDIGRDSLTRLGAAFRNIYVDQLGYLPHLHTNPNQMYLRCSEYTRTFESLHQLLTGLYPEYSPEKVAGTGPGAAQARKPFTIHVRPRPQETLIADLTCPRLRQFFKSTMSQSSLVIAPQWDQFLESHVYPSAIGKDVRAIREKGGQYLQTHQVYDTLVALQAHNMPLPRGITPATVDKLEKFAVHEWMHGMVRNIPYLRILIGRLMNQVMDQMRDKILLDRLPSKEAEQLTSGSCPRSDNDHSHPRELKLSVWSGHDSTMLPILAIFDSHTDQWVPYASNITLELFKDGHLSAIQRNALRQEGEVINEANSKRTTDKFAVDKALSTTDTSDFFVRVRYNDDFITIKECAEANRHHPDMGPSMCTFAAFNDVVRKYIPKDYRTECLSLEN</sequence>
<dbReference type="InterPro" id="IPR000560">
    <property type="entry name" value="His_Pase_clade-2"/>
</dbReference>
<evidence type="ECO:0000313" key="5">
    <source>
        <dbReference type="Proteomes" id="UP001151582"/>
    </source>
</evidence>
<dbReference type="GO" id="GO:0016791">
    <property type="term" value="F:phosphatase activity"/>
    <property type="evidence" value="ECO:0007669"/>
    <property type="project" value="TreeGrafter"/>
</dbReference>
<evidence type="ECO:0000313" key="4">
    <source>
        <dbReference type="EMBL" id="KAJ1978667.1"/>
    </source>
</evidence>
<name>A0A9W8ECY0_9FUNG</name>
<dbReference type="PANTHER" id="PTHR11567">
    <property type="entry name" value="ACID PHOSPHATASE-RELATED"/>
    <property type="match status" value="1"/>
</dbReference>
<reference evidence="4" key="1">
    <citation type="submission" date="2022-07" db="EMBL/GenBank/DDBJ databases">
        <title>Phylogenomic reconstructions and comparative analyses of Kickxellomycotina fungi.</title>
        <authorList>
            <person name="Reynolds N.K."/>
            <person name="Stajich J.E."/>
            <person name="Barry K."/>
            <person name="Grigoriev I.V."/>
            <person name="Crous P."/>
            <person name="Smith M.E."/>
        </authorList>
    </citation>
    <scope>NUCLEOTIDE SEQUENCE</scope>
    <source>
        <strain evidence="4">RSA 567</strain>
    </source>
</reference>
<dbReference type="Gene3D" id="3.40.50.1240">
    <property type="entry name" value="Phosphoglycerate mutase-like"/>
    <property type="match status" value="1"/>
</dbReference>
<dbReference type="Proteomes" id="UP001151582">
    <property type="component" value="Unassembled WGS sequence"/>
</dbReference>
<evidence type="ECO:0000256" key="3">
    <source>
        <dbReference type="SAM" id="MobiDB-lite"/>
    </source>
</evidence>
<gene>
    <name evidence="4" type="ORF">H4R34_003122</name>
</gene>
<dbReference type="InterPro" id="IPR050645">
    <property type="entry name" value="Histidine_acid_phosphatase"/>
</dbReference>
<evidence type="ECO:0000256" key="1">
    <source>
        <dbReference type="ARBA" id="ARBA00005375"/>
    </source>
</evidence>
<proteinExistence type="inferred from homology"/>
<evidence type="ECO:0000256" key="2">
    <source>
        <dbReference type="ARBA" id="ARBA00022801"/>
    </source>
</evidence>
<organism evidence="4 5">
    <name type="scientific">Dimargaris verticillata</name>
    <dbReference type="NCBI Taxonomy" id="2761393"/>
    <lineage>
        <taxon>Eukaryota</taxon>
        <taxon>Fungi</taxon>
        <taxon>Fungi incertae sedis</taxon>
        <taxon>Zoopagomycota</taxon>
        <taxon>Kickxellomycotina</taxon>
        <taxon>Dimargaritomycetes</taxon>
        <taxon>Dimargaritales</taxon>
        <taxon>Dimargaritaceae</taxon>
        <taxon>Dimargaris</taxon>
    </lineage>
</organism>
<keyword evidence="2" id="KW-0378">Hydrolase</keyword>
<dbReference type="PANTHER" id="PTHR11567:SF110">
    <property type="entry name" value="2-PHOSPHOXYLOSE PHOSPHATASE 1"/>
    <property type="match status" value="1"/>
</dbReference>
<protein>
    <recommendedName>
        <fullName evidence="6">Histidine phosphatase superfamily</fullName>
    </recommendedName>
</protein>
<comment type="similarity">
    <text evidence="1">Belongs to the histidine acid phosphatase family.</text>
</comment>
<feature type="region of interest" description="Disordered" evidence="3">
    <location>
        <begin position="87"/>
        <end position="120"/>
    </location>
</feature>